<dbReference type="EC" id="3.1.4.-" evidence="3"/>
<keyword evidence="2 3" id="KW-0378">Hydrolase</keyword>
<evidence type="ECO:0000313" key="7">
    <source>
        <dbReference type="Proteomes" id="UP001321749"/>
    </source>
</evidence>
<feature type="compositionally biased region" description="Low complexity" evidence="4">
    <location>
        <begin position="715"/>
        <end position="731"/>
    </location>
</feature>
<dbReference type="InterPro" id="IPR023174">
    <property type="entry name" value="PDEase_CS"/>
</dbReference>
<evidence type="ECO:0000256" key="4">
    <source>
        <dbReference type="SAM" id="MobiDB-lite"/>
    </source>
</evidence>
<evidence type="ECO:0000256" key="3">
    <source>
        <dbReference type="RuleBase" id="RU363067"/>
    </source>
</evidence>
<feature type="domain" description="PDEase" evidence="5">
    <location>
        <begin position="254"/>
        <end position="602"/>
    </location>
</feature>
<dbReference type="SUPFAM" id="SSF109604">
    <property type="entry name" value="HD-domain/PDEase-like"/>
    <property type="match status" value="1"/>
</dbReference>
<name>A0AAV9HLB7_9PEZI</name>
<dbReference type="Pfam" id="PF00233">
    <property type="entry name" value="PDEase_I"/>
    <property type="match status" value="1"/>
</dbReference>
<reference evidence="6" key="2">
    <citation type="submission" date="2023-06" db="EMBL/GenBank/DDBJ databases">
        <authorList>
            <consortium name="Lawrence Berkeley National Laboratory"/>
            <person name="Mondo S.J."/>
            <person name="Hensen N."/>
            <person name="Bonometti L."/>
            <person name="Westerberg I."/>
            <person name="Brannstrom I.O."/>
            <person name="Guillou S."/>
            <person name="Cros-Aarteil S."/>
            <person name="Calhoun S."/>
            <person name="Haridas S."/>
            <person name="Kuo A."/>
            <person name="Pangilinan J."/>
            <person name="Riley R."/>
            <person name="Labutti K."/>
            <person name="Andreopoulos B."/>
            <person name="Lipzen A."/>
            <person name="Chen C."/>
            <person name="Yanf M."/>
            <person name="Daum C."/>
            <person name="Ng V."/>
            <person name="Clum A."/>
            <person name="Steindorff A."/>
            <person name="Ohm R."/>
            <person name="Martin F."/>
            <person name="Silar P."/>
            <person name="Natvig D."/>
            <person name="Lalanne C."/>
            <person name="Gautier V."/>
            <person name="Ament-Velasquez S.L."/>
            <person name="Kruys A."/>
            <person name="Hutchinson M.I."/>
            <person name="Powell A.J."/>
            <person name="Barry K."/>
            <person name="Miller A.N."/>
            <person name="Grigoriev I.V."/>
            <person name="Debuchy R."/>
            <person name="Gladieux P."/>
            <person name="Thoren M.H."/>
            <person name="Johannesson H."/>
        </authorList>
    </citation>
    <scope>NUCLEOTIDE SEQUENCE</scope>
    <source>
        <strain evidence="6">PSN324</strain>
    </source>
</reference>
<keyword evidence="7" id="KW-1185">Reference proteome</keyword>
<feature type="compositionally biased region" description="Pro residues" evidence="4">
    <location>
        <begin position="814"/>
        <end position="823"/>
    </location>
</feature>
<dbReference type="Proteomes" id="UP001321749">
    <property type="component" value="Unassembled WGS sequence"/>
</dbReference>
<dbReference type="EMBL" id="MU865010">
    <property type="protein sequence ID" value="KAK4460513.1"/>
    <property type="molecule type" value="Genomic_DNA"/>
</dbReference>
<dbReference type="InterPro" id="IPR036971">
    <property type="entry name" value="PDEase_catalytic_dom_sf"/>
</dbReference>
<evidence type="ECO:0000259" key="5">
    <source>
        <dbReference type="PROSITE" id="PS51845"/>
    </source>
</evidence>
<feature type="compositionally biased region" description="Polar residues" evidence="4">
    <location>
        <begin position="648"/>
        <end position="701"/>
    </location>
</feature>
<dbReference type="GO" id="GO:0007165">
    <property type="term" value="P:signal transduction"/>
    <property type="evidence" value="ECO:0007669"/>
    <property type="project" value="InterPro"/>
</dbReference>
<reference evidence="6" key="1">
    <citation type="journal article" date="2023" name="Mol. Phylogenet. Evol.">
        <title>Genome-scale phylogeny and comparative genomics of the fungal order Sordariales.</title>
        <authorList>
            <person name="Hensen N."/>
            <person name="Bonometti L."/>
            <person name="Westerberg I."/>
            <person name="Brannstrom I.O."/>
            <person name="Guillou S."/>
            <person name="Cros-Aarteil S."/>
            <person name="Calhoun S."/>
            <person name="Haridas S."/>
            <person name="Kuo A."/>
            <person name="Mondo S."/>
            <person name="Pangilinan J."/>
            <person name="Riley R."/>
            <person name="LaButti K."/>
            <person name="Andreopoulos B."/>
            <person name="Lipzen A."/>
            <person name="Chen C."/>
            <person name="Yan M."/>
            <person name="Daum C."/>
            <person name="Ng V."/>
            <person name="Clum A."/>
            <person name="Steindorff A."/>
            <person name="Ohm R.A."/>
            <person name="Martin F."/>
            <person name="Silar P."/>
            <person name="Natvig D.O."/>
            <person name="Lalanne C."/>
            <person name="Gautier V."/>
            <person name="Ament-Velasquez S.L."/>
            <person name="Kruys A."/>
            <person name="Hutchinson M.I."/>
            <person name="Powell A.J."/>
            <person name="Barry K."/>
            <person name="Miller A.N."/>
            <person name="Grigoriev I.V."/>
            <person name="Debuchy R."/>
            <person name="Gladieux P."/>
            <person name="Hiltunen Thoren M."/>
            <person name="Johannesson H."/>
        </authorList>
    </citation>
    <scope>NUCLEOTIDE SEQUENCE</scope>
    <source>
        <strain evidence="6">PSN324</strain>
    </source>
</reference>
<evidence type="ECO:0000313" key="6">
    <source>
        <dbReference type="EMBL" id="KAK4460513.1"/>
    </source>
</evidence>
<proteinExistence type="inferred from homology"/>
<dbReference type="PROSITE" id="PS51845">
    <property type="entry name" value="PDEASE_I_2"/>
    <property type="match status" value="1"/>
</dbReference>
<dbReference type="InterPro" id="IPR003607">
    <property type="entry name" value="HD/PDEase_dom"/>
</dbReference>
<dbReference type="InterPro" id="IPR002073">
    <property type="entry name" value="PDEase_catalytic_dom"/>
</dbReference>
<comment type="cofactor">
    <cofactor evidence="3">
        <name>a divalent metal cation</name>
        <dbReference type="ChEBI" id="CHEBI:60240"/>
    </cofactor>
    <text evidence="3">Binds 2 divalent metal cations per subunit. Site 1 may preferentially bind zinc ions, while site 2 has a preference for magnesium and/or manganese ions.</text>
</comment>
<dbReference type="Gene3D" id="1.10.1300.10">
    <property type="entry name" value="3'5'-cyclic nucleotide phosphodiesterase, catalytic domain"/>
    <property type="match status" value="1"/>
</dbReference>
<evidence type="ECO:0000256" key="2">
    <source>
        <dbReference type="ARBA" id="ARBA00022801"/>
    </source>
</evidence>
<feature type="region of interest" description="Disordered" evidence="4">
    <location>
        <begin position="93"/>
        <end position="112"/>
    </location>
</feature>
<dbReference type="CDD" id="cd00077">
    <property type="entry name" value="HDc"/>
    <property type="match status" value="1"/>
</dbReference>
<sequence>MEKDSCNVIYVDRAVSRDRHVEDLSRAREGKDLEPWESEVIEKNVGLVLGCFGKVYLCSTGGACLSEWLKLHENSTAEPKPTLFLLETPFQKQIPQGGRSRPPSSQSPLSSDGEYEEELYGLALLRKIQSEASTRNLSKLVITVPVVAFPDEGLMNGTDLDGQADNESTHARAMRRHCIESGAKAVVPSPMSKMCMRDLFDTHAYRAHLDAKALHRTQSEARKTPYAYLREDMVSKLANNICNGGREWDGLETTISPVSPQRRDEITLAISKWAFCSPNFSDDELVAAACIIFEHALSAPELKDWRIPTAQMHAFIVACRAAYNKFVAYHNFCHVVDVLQATFHVLVEVGAFPPLRPANDSRPRTAPSRSSIAKLLGPFEGLMLLVTAIGHDVGHPGVNNGFLVKLKAPLAQLYNDKSVLENFHCAAYSQILRNYWPKVYNDSAMRTLVLSSILATDMSLHGDYMGRMNALKAALSESSGSTDSWEPTQKHDRTALTCALLIKCADISNVARKHDTAIKWMHTLSEECARQKDMESELKLDSSLVAYSGKDISKLTESQLNFMKFVAKPLFEGVTHILPEVGYCLDELNLNQKLFEQQYEQAKGNATAVPNGHRESPAAGQLDAKPVNGIVTAFDTVANFAQSDPFIVSTSDPSNPSKQRCSETTEGSSAPYTGDCASQATSATTGRMPLSPSTQGTSIVSRDSLDRPNSLPVTSVTAPDSAAPDSSTARADSTKSQTEFMAGYHHNHHQSDEEGDYSANGHSARTSPRRNGGLESGFDHPDYPHKTVKKKTSRWESLKAMFKSGHKSSTNSSPPLPPGDASG</sequence>
<comment type="similarity">
    <text evidence="3">Belongs to the cyclic nucleotide phosphodiesterase family.</text>
</comment>
<comment type="caution">
    <text evidence="6">The sequence shown here is derived from an EMBL/GenBank/DDBJ whole genome shotgun (WGS) entry which is preliminary data.</text>
</comment>
<protein>
    <recommendedName>
        <fullName evidence="3">Phosphodiesterase</fullName>
        <ecNumber evidence="3">3.1.4.-</ecNumber>
    </recommendedName>
</protein>
<gene>
    <name evidence="6" type="ORF">QBC42DRAFT_104699</name>
</gene>
<accession>A0AAV9HLB7</accession>
<feature type="compositionally biased region" description="Low complexity" evidence="4">
    <location>
        <begin position="95"/>
        <end position="111"/>
    </location>
</feature>
<evidence type="ECO:0000256" key="1">
    <source>
        <dbReference type="ARBA" id="ARBA00022723"/>
    </source>
</evidence>
<dbReference type="PROSITE" id="PS00126">
    <property type="entry name" value="PDEASE_I_1"/>
    <property type="match status" value="1"/>
</dbReference>
<feature type="region of interest" description="Disordered" evidence="4">
    <location>
        <begin position="646"/>
        <end position="735"/>
    </location>
</feature>
<dbReference type="GO" id="GO:0046872">
    <property type="term" value="F:metal ion binding"/>
    <property type="evidence" value="ECO:0007669"/>
    <property type="project" value="UniProtKB-KW"/>
</dbReference>
<feature type="region of interest" description="Disordered" evidence="4">
    <location>
        <begin position="747"/>
        <end position="823"/>
    </location>
</feature>
<dbReference type="SMART" id="SM00471">
    <property type="entry name" value="HDc"/>
    <property type="match status" value="1"/>
</dbReference>
<organism evidence="6 7">
    <name type="scientific">Cladorrhinum samala</name>
    <dbReference type="NCBI Taxonomy" id="585594"/>
    <lineage>
        <taxon>Eukaryota</taxon>
        <taxon>Fungi</taxon>
        <taxon>Dikarya</taxon>
        <taxon>Ascomycota</taxon>
        <taxon>Pezizomycotina</taxon>
        <taxon>Sordariomycetes</taxon>
        <taxon>Sordariomycetidae</taxon>
        <taxon>Sordariales</taxon>
        <taxon>Podosporaceae</taxon>
        <taxon>Cladorrhinum</taxon>
    </lineage>
</organism>
<keyword evidence="1 3" id="KW-0479">Metal-binding</keyword>
<dbReference type="PANTHER" id="PTHR11347">
    <property type="entry name" value="CYCLIC NUCLEOTIDE PHOSPHODIESTERASE"/>
    <property type="match status" value="1"/>
</dbReference>
<dbReference type="AlphaFoldDB" id="A0AAV9HLB7"/>
<dbReference type="GO" id="GO:0004114">
    <property type="term" value="F:3',5'-cyclic-nucleotide phosphodiesterase activity"/>
    <property type="evidence" value="ECO:0007669"/>
    <property type="project" value="InterPro"/>
</dbReference>